<evidence type="ECO:0000259" key="6">
    <source>
        <dbReference type="SMART" id="SM01086"/>
    </source>
</evidence>
<comment type="caution">
    <text evidence="7">The sequence shown here is derived from an EMBL/GenBank/DDBJ whole genome shotgun (WGS) entry which is preliminary data.</text>
</comment>
<sequence>MTVAIFILGLFIGIGLALWLRRPGTPLPTALPTSVETPALQATADAGNDSDTTPEQPAIEPPPAGGPAPVVEESPADKLYRLRREIEAEDERIQRPEDLLRFPQFREGVAVLSSLAPADLLSQLEGDGYVLASMVYVALQGRDDIPATDALAATRMPGRYPAWYMVDYMRSRPDASALPAFLRLVRQWWWDALPLRQRMREYLQWAEANAPGTAAMALESLEEHELEQLSEGLKSLQMPMLAPYLAQAEAERSRRREQRTLGSVGRLWSPAGNEAGAGIVDHPELDAQLARLHEMLHATPAASILVSGEHGSGKITLVDRLLARLHAEGWLLFDASAAEVLSGQKYIGELEERIGEMLAALNRPRALWRVQDFLDLLQKGSHSQDSRGILDMLLPAIERGQLRMIGELQPAQLAQLLIARPTLRHLTKTLTLPAPTDAALRDLLVRWRDARGIALGREVIDDRALDEARRMATQYFPEQHEPGRTLRLLEDSLQAAIATEPPALPITPDALLQTIARRSGLPLDVIDDRKSLDLDALRAFFRKRVIGQDEAVEGLVDRIAMLKAGLVDPARPVGVFLFAGPTGTGKTELAKALGELLFGSSERLLRLDMSEYQSDDSAWRLTEVSRDGSARSLVSRIREQPFSVVLLDEFEKAHPKVWDLFLQVFDDGRLGDRNGNVADFRHSIVILTSNVGSTLGRSAGPGFTSVAGGYSRGVVEKALFETFRREFLNRLDRIVLFNPLDRSLMREILHKELQRAMGRRGLRNRDWAVEWEPSAIEFLLDRGFTPDLGARPLRRAIEQHLLAPLARSIVEHRTPQGDQFLFVRSAGERLEVEFVDPNAPAGGIAQTLASTAASPATTSDLRALLWSPDASRASLDTLHATLDALLDTIAGDDWQNARNDDFAAMNAGDFWSRPERFDTLDRIERRNRIESALDTVQRLDERLARDGGNALFVARTAQTLWLIGLAIDALAERRPQDALLSLSASDTELRRDPARTRLWWQQLLAMYMAWAERRNMRVDVIEQNPDACRARLAISGFGSHDLLQTEHGLHVLEHDHDGDDAPRRSTLAVRIAPDLPGRTRIDPLKTDDDLRICRRYRAEPSPLVRDSVRAWRTGRLDRVLGGEFDVIVGE</sequence>
<dbReference type="SMART" id="SM01086">
    <property type="entry name" value="ClpB_D2-small"/>
    <property type="match status" value="1"/>
</dbReference>
<evidence type="ECO:0000313" key="8">
    <source>
        <dbReference type="Proteomes" id="UP001597110"/>
    </source>
</evidence>
<dbReference type="Gene3D" id="3.40.50.300">
    <property type="entry name" value="P-loop containing nucleotide triphosphate hydrolases"/>
    <property type="match status" value="2"/>
</dbReference>
<dbReference type="InterPro" id="IPR003959">
    <property type="entry name" value="ATPase_AAA_core"/>
</dbReference>
<evidence type="ECO:0000256" key="1">
    <source>
        <dbReference type="ARBA" id="ARBA00022741"/>
    </source>
</evidence>
<dbReference type="InterPro" id="IPR027417">
    <property type="entry name" value="P-loop_NTPase"/>
</dbReference>
<feature type="region of interest" description="Disordered" evidence="4">
    <location>
        <begin position="43"/>
        <end position="74"/>
    </location>
</feature>
<dbReference type="InterPro" id="IPR019489">
    <property type="entry name" value="Clp_ATPase_C"/>
</dbReference>
<organism evidence="7 8">
    <name type="scientific">Lysobacter brunescens</name>
    <dbReference type="NCBI Taxonomy" id="262323"/>
    <lineage>
        <taxon>Bacteria</taxon>
        <taxon>Pseudomonadati</taxon>
        <taxon>Pseudomonadota</taxon>
        <taxon>Gammaproteobacteria</taxon>
        <taxon>Lysobacterales</taxon>
        <taxon>Lysobacteraceae</taxon>
        <taxon>Lysobacter</taxon>
    </lineage>
</organism>
<dbReference type="Gene3D" id="1.10.8.60">
    <property type="match status" value="1"/>
</dbReference>
<keyword evidence="3" id="KW-0143">Chaperone</keyword>
<dbReference type="SUPFAM" id="SSF75620">
    <property type="entry name" value="Release factor"/>
    <property type="match status" value="1"/>
</dbReference>
<dbReference type="InterPro" id="IPR050130">
    <property type="entry name" value="ClpA_ClpB"/>
</dbReference>
<keyword evidence="1" id="KW-0547">Nucleotide-binding</keyword>
<dbReference type="EMBL" id="JBHTIF010000005">
    <property type="protein sequence ID" value="MFD0727404.1"/>
    <property type="molecule type" value="Genomic_DNA"/>
</dbReference>
<proteinExistence type="predicted"/>
<gene>
    <name evidence="7" type="ORF">ACFQ0E_17560</name>
</gene>
<dbReference type="InterPro" id="IPR005139">
    <property type="entry name" value="PCRF"/>
</dbReference>
<dbReference type="SMART" id="SM00382">
    <property type="entry name" value="AAA"/>
    <property type="match status" value="1"/>
</dbReference>
<dbReference type="InterPro" id="IPR001270">
    <property type="entry name" value="ClpA/B"/>
</dbReference>
<dbReference type="InterPro" id="IPR045853">
    <property type="entry name" value="Pep_chain_release_fac_I_sf"/>
</dbReference>
<dbReference type="PRINTS" id="PR00300">
    <property type="entry name" value="CLPPROTEASEA"/>
</dbReference>
<dbReference type="RefSeq" id="WP_386826050.1">
    <property type="nucleotide sequence ID" value="NZ_JBHTIF010000005.1"/>
</dbReference>
<accession>A0ABW2YGR1</accession>
<evidence type="ECO:0000256" key="4">
    <source>
        <dbReference type="SAM" id="MobiDB-lite"/>
    </source>
</evidence>
<reference evidence="8" key="1">
    <citation type="journal article" date="2019" name="Int. J. Syst. Evol. Microbiol.">
        <title>The Global Catalogue of Microorganisms (GCM) 10K type strain sequencing project: providing services to taxonomists for standard genome sequencing and annotation.</title>
        <authorList>
            <consortium name="The Broad Institute Genomics Platform"/>
            <consortium name="The Broad Institute Genome Sequencing Center for Infectious Disease"/>
            <person name="Wu L."/>
            <person name="Ma J."/>
        </authorList>
    </citation>
    <scope>NUCLEOTIDE SEQUENCE [LARGE SCALE GENOMIC DNA]</scope>
    <source>
        <strain evidence="8">CCUG 55585</strain>
    </source>
</reference>
<dbReference type="PANTHER" id="PTHR11638:SF18">
    <property type="entry name" value="HEAT SHOCK PROTEIN 104"/>
    <property type="match status" value="1"/>
</dbReference>
<dbReference type="CDD" id="cd19499">
    <property type="entry name" value="RecA-like_ClpB_Hsp104-like"/>
    <property type="match status" value="1"/>
</dbReference>
<dbReference type="Pfam" id="PF03462">
    <property type="entry name" value="PCRF"/>
    <property type="match status" value="1"/>
</dbReference>
<dbReference type="PANTHER" id="PTHR11638">
    <property type="entry name" value="ATP-DEPENDENT CLP PROTEASE"/>
    <property type="match status" value="1"/>
</dbReference>
<dbReference type="InterPro" id="IPR003593">
    <property type="entry name" value="AAA+_ATPase"/>
</dbReference>
<dbReference type="Proteomes" id="UP001597110">
    <property type="component" value="Unassembled WGS sequence"/>
</dbReference>
<evidence type="ECO:0000313" key="7">
    <source>
        <dbReference type="EMBL" id="MFD0727404.1"/>
    </source>
</evidence>
<evidence type="ECO:0000256" key="3">
    <source>
        <dbReference type="ARBA" id="ARBA00023186"/>
    </source>
</evidence>
<feature type="domain" description="Clp ATPase C-terminal" evidence="6">
    <location>
        <begin position="740"/>
        <end position="832"/>
    </location>
</feature>
<keyword evidence="8" id="KW-1185">Reference proteome</keyword>
<evidence type="ECO:0000256" key="2">
    <source>
        <dbReference type="ARBA" id="ARBA00022840"/>
    </source>
</evidence>
<feature type="domain" description="AAA+ ATPase" evidence="5">
    <location>
        <begin position="572"/>
        <end position="741"/>
    </location>
</feature>
<protein>
    <submittedName>
        <fullName evidence="7">AAA family ATPase</fullName>
    </submittedName>
</protein>
<dbReference type="Pfam" id="PF07724">
    <property type="entry name" value="AAA_2"/>
    <property type="match status" value="1"/>
</dbReference>
<keyword evidence="2" id="KW-0067">ATP-binding</keyword>
<name>A0ABW2YGR1_9GAMM</name>
<evidence type="ECO:0000259" key="5">
    <source>
        <dbReference type="SMART" id="SM00382"/>
    </source>
</evidence>
<dbReference type="Pfam" id="PF10431">
    <property type="entry name" value="ClpB_D2-small"/>
    <property type="match status" value="1"/>
</dbReference>
<dbReference type="Gene3D" id="3.30.70.1660">
    <property type="match status" value="1"/>
</dbReference>
<dbReference type="SUPFAM" id="SSF52540">
    <property type="entry name" value="P-loop containing nucleoside triphosphate hydrolases"/>
    <property type="match status" value="2"/>
</dbReference>